<feature type="domain" description="Gfo/Idh/MocA-like oxidoreductase N-terminal" evidence="1">
    <location>
        <begin position="4"/>
        <end position="142"/>
    </location>
</feature>
<accession>A0AAJ0I985</accession>
<evidence type="ECO:0000259" key="2">
    <source>
        <dbReference type="Pfam" id="PF22685"/>
    </source>
</evidence>
<dbReference type="InterPro" id="IPR055080">
    <property type="entry name" value="Gal80p-like_C"/>
</dbReference>
<protein>
    <recommendedName>
        <fullName evidence="5">NAD(P)-binding protein</fullName>
    </recommendedName>
</protein>
<dbReference type="Gene3D" id="3.30.360.10">
    <property type="entry name" value="Dihydrodipicolinate Reductase, domain 2"/>
    <property type="match status" value="1"/>
</dbReference>
<keyword evidence="4" id="KW-1185">Reference proteome</keyword>
<dbReference type="SUPFAM" id="SSF51735">
    <property type="entry name" value="NAD(P)-binding Rossmann-fold domains"/>
    <property type="match status" value="1"/>
</dbReference>
<organism evidence="3 4">
    <name type="scientific">Neurospora hispaniola</name>
    <dbReference type="NCBI Taxonomy" id="588809"/>
    <lineage>
        <taxon>Eukaryota</taxon>
        <taxon>Fungi</taxon>
        <taxon>Dikarya</taxon>
        <taxon>Ascomycota</taxon>
        <taxon>Pezizomycotina</taxon>
        <taxon>Sordariomycetes</taxon>
        <taxon>Sordariomycetidae</taxon>
        <taxon>Sordariales</taxon>
        <taxon>Sordariaceae</taxon>
        <taxon>Neurospora</taxon>
    </lineage>
</organism>
<evidence type="ECO:0000313" key="4">
    <source>
        <dbReference type="Proteomes" id="UP001285908"/>
    </source>
</evidence>
<evidence type="ECO:0000259" key="1">
    <source>
        <dbReference type="Pfam" id="PF01408"/>
    </source>
</evidence>
<dbReference type="RefSeq" id="XP_062693464.1">
    <property type="nucleotide sequence ID" value="XM_062834958.1"/>
</dbReference>
<dbReference type="GeneID" id="87872580"/>
<dbReference type="InterPro" id="IPR051317">
    <property type="entry name" value="Gfo/Idh/MocA_oxidoreduct"/>
</dbReference>
<dbReference type="GO" id="GO:0000166">
    <property type="term" value="F:nucleotide binding"/>
    <property type="evidence" value="ECO:0007669"/>
    <property type="project" value="InterPro"/>
</dbReference>
<sequence length="397" mass="43512">MAPIRVALIGLSSSSPSWLSLAHLSYLLSARGQQKFQIVALQNSSLSAAEAAIKKYNFDPTVVKAYGSPEDLAKDEDVDLVVSGTRVDVHYGTLKGVLEGWKTTGKTAGKGVYSEWPLASNLQQVEELVALAKETGIKTVVGTQGWASPVVKKIGEVLKSGRVGKVLSSELWLSGVTAEREAMQEKTEYFTKRETGGNMWSIGGGHLIDLLQNALGELTNVKSHFHTQRPLVPLKDSATGTITRTVTSNTPDLLYVVGSLPASDTVQQNASLHLRMRRGPPFPGEPAFVWTLTGEKGEIRVTSKESVAIILGAGEVEIEIHDYETDKVEEVEWKWEEWQEELPAPARNVGSVYEGVWEAWAEGLSTSEEGGEKRYNDWEVAGRRHELLERLLVDNGF</sequence>
<dbReference type="Proteomes" id="UP001285908">
    <property type="component" value="Unassembled WGS sequence"/>
</dbReference>
<dbReference type="EMBL" id="JAULSX010000004">
    <property type="protein sequence ID" value="KAK3493006.1"/>
    <property type="molecule type" value="Genomic_DNA"/>
</dbReference>
<dbReference type="InterPro" id="IPR000683">
    <property type="entry name" value="Gfo/Idh/MocA-like_OxRdtase_N"/>
</dbReference>
<evidence type="ECO:0008006" key="5">
    <source>
        <dbReference type="Google" id="ProtNLM"/>
    </source>
</evidence>
<dbReference type="AlphaFoldDB" id="A0AAJ0I985"/>
<dbReference type="Pfam" id="PF01408">
    <property type="entry name" value="GFO_IDH_MocA"/>
    <property type="match status" value="1"/>
</dbReference>
<dbReference type="PANTHER" id="PTHR43708">
    <property type="entry name" value="CONSERVED EXPRESSED OXIDOREDUCTASE (EUROFUNG)"/>
    <property type="match status" value="1"/>
</dbReference>
<dbReference type="Pfam" id="PF22685">
    <property type="entry name" value="Gal80p_C-like"/>
    <property type="match status" value="1"/>
</dbReference>
<dbReference type="SUPFAM" id="SSF55347">
    <property type="entry name" value="Glyceraldehyde-3-phosphate dehydrogenase-like, C-terminal domain"/>
    <property type="match status" value="1"/>
</dbReference>
<name>A0AAJ0I985_9PEZI</name>
<dbReference type="InterPro" id="IPR036291">
    <property type="entry name" value="NAD(P)-bd_dom_sf"/>
</dbReference>
<evidence type="ECO:0000313" key="3">
    <source>
        <dbReference type="EMBL" id="KAK3493006.1"/>
    </source>
</evidence>
<feature type="domain" description="Gal80p-like C-terminal" evidence="2">
    <location>
        <begin position="149"/>
        <end position="302"/>
    </location>
</feature>
<reference evidence="3 4" key="1">
    <citation type="journal article" date="2023" name="Mol. Phylogenet. Evol.">
        <title>Genome-scale phylogeny and comparative genomics of the fungal order Sordariales.</title>
        <authorList>
            <person name="Hensen N."/>
            <person name="Bonometti L."/>
            <person name="Westerberg I."/>
            <person name="Brannstrom I.O."/>
            <person name="Guillou S."/>
            <person name="Cros-Aarteil S."/>
            <person name="Calhoun S."/>
            <person name="Haridas S."/>
            <person name="Kuo A."/>
            <person name="Mondo S."/>
            <person name="Pangilinan J."/>
            <person name="Riley R."/>
            <person name="LaButti K."/>
            <person name="Andreopoulos B."/>
            <person name="Lipzen A."/>
            <person name="Chen C."/>
            <person name="Yan M."/>
            <person name="Daum C."/>
            <person name="Ng V."/>
            <person name="Clum A."/>
            <person name="Steindorff A."/>
            <person name="Ohm R.A."/>
            <person name="Martin F."/>
            <person name="Silar P."/>
            <person name="Natvig D.O."/>
            <person name="Lalanne C."/>
            <person name="Gautier V."/>
            <person name="Ament-Velasquez S.L."/>
            <person name="Kruys A."/>
            <person name="Hutchinson M.I."/>
            <person name="Powell A.J."/>
            <person name="Barry K."/>
            <person name="Miller A.N."/>
            <person name="Grigoriev I.V."/>
            <person name="Debuchy R."/>
            <person name="Gladieux P."/>
            <person name="Hiltunen Thoren M."/>
            <person name="Johannesson H."/>
        </authorList>
    </citation>
    <scope>NUCLEOTIDE SEQUENCE [LARGE SCALE GENOMIC DNA]</scope>
    <source>
        <strain evidence="3 4">FGSC 10403</strain>
    </source>
</reference>
<gene>
    <name evidence="3" type="ORF">B0T23DRAFT_316803</name>
</gene>
<dbReference type="PANTHER" id="PTHR43708:SF1">
    <property type="entry name" value="GALACTOSE_LACTOSE METABOLISM REGULATORY PROTEIN GAL80"/>
    <property type="match status" value="1"/>
</dbReference>
<proteinExistence type="predicted"/>
<comment type="caution">
    <text evidence="3">The sequence shown here is derived from an EMBL/GenBank/DDBJ whole genome shotgun (WGS) entry which is preliminary data.</text>
</comment>
<dbReference type="Gene3D" id="3.40.50.720">
    <property type="entry name" value="NAD(P)-binding Rossmann-like Domain"/>
    <property type="match status" value="1"/>
</dbReference>